<gene>
    <name evidence="1" type="ORF">LOK49_LG05G00300</name>
</gene>
<name>A0ACC0HIA4_9ERIC</name>
<reference evidence="1 2" key="1">
    <citation type="journal article" date="2022" name="Plant J.">
        <title>Chromosome-level genome of Camellia lanceoleosa provides a valuable resource for understanding genome evolution and self-incompatibility.</title>
        <authorList>
            <person name="Gong W."/>
            <person name="Xiao S."/>
            <person name="Wang L."/>
            <person name="Liao Z."/>
            <person name="Chang Y."/>
            <person name="Mo W."/>
            <person name="Hu G."/>
            <person name="Li W."/>
            <person name="Zhao G."/>
            <person name="Zhu H."/>
            <person name="Hu X."/>
            <person name="Ji K."/>
            <person name="Xiang X."/>
            <person name="Song Q."/>
            <person name="Yuan D."/>
            <person name="Jin S."/>
            <person name="Zhang L."/>
        </authorList>
    </citation>
    <scope>NUCLEOTIDE SEQUENCE [LARGE SCALE GENOMIC DNA]</scope>
    <source>
        <strain evidence="1">SQ_2022a</strain>
    </source>
</reference>
<keyword evidence="2" id="KW-1185">Reference proteome</keyword>
<dbReference type="EMBL" id="CM045761">
    <property type="protein sequence ID" value="KAI8012886.1"/>
    <property type="molecule type" value="Genomic_DNA"/>
</dbReference>
<organism evidence="1 2">
    <name type="scientific">Camellia lanceoleosa</name>
    <dbReference type="NCBI Taxonomy" id="1840588"/>
    <lineage>
        <taxon>Eukaryota</taxon>
        <taxon>Viridiplantae</taxon>
        <taxon>Streptophyta</taxon>
        <taxon>Embryophyta</taxon>
        <taxon>Tracheophyta</taxon>
        <taxon>Spermatophyta</taxon>
        <taxon>Magnoliopsida</taxon>
        <taxon>eudicotyledons</taxon>
        <taxon>Gunneridae</taxon>
        <taxon>Pentapetalae</taxon>
        <taxon>asterids</taxon>
        <taxon>Ericales</taxon>
        <taxon>Theaceae</taxon>
        <taxon>Camellia</taxon>
    </lineage>
</organism>
<evidence type="ECO:0000313" key="2">
    <source>
        <dbReference type="Proteomes" id="UP001060215"/>
    </source>
</evidence>
<accession>A0ACC0HIA4</accession>
<proteinExistence type="predicted"/>
<protein>
    <submittedName>
        <fullName evidence="1">UPF0481 protein</fullName>
    </submittedName>
</protein>
<comment type="caution">
    <text evidence="1">The sequence shown here is derived from an EMBL/GenBank/DDBJ whole genome shotgun (WGS) entry which is preliminary data.</text>
</comment>
<sequence length="300" mass="34553">MKESIEDAKKGYALEVEDVLDVEMLLIDGCFVLKLLYRYYLINYPPKEKNQISTGNPIFSSIQMCPNVQHDLILLKNQLPFFILEKLFPFTLDRIPDISLSLSQFVILYFSNSMNYESKVSTIPKKSRKFNHHILHLLHNNYLPDNDLPKEEGLSEFMHSASEFDYAGVTFMPDSEQGMFNFKVKFSEARGIFKWCHRACFEIPSLCIYDFTEPFLRNIIALKLCCPGVTCLFTSYAFLMDRLIDNAKYVGVLGKAGVICNYLGANEEASDLFNKLCKEVVLGEFYFSEACKKADEFSKH</sequence>
<dbReference type="Proteomes" id="UP001060215">
    <property type="component" value="Chromosome 4"/>
</dbReference>
<evidence type="ECO:0000313" key="1">
    <source>
        <dbReference type="EMBL" id="KAI8012886.1"/>
    </source>
</evidence>